<dbReference type="InterPro" id="IPR006150">
    <property type="entry name" value="Cys_repeat_1"/>
</dbReference>
<proteinExistence type="predicted"/>
<reference evidence="1 2" key="1">
    <citation type="submission" date="2013-12" db="EMBL/GenBank/DDBJ databases">
        <title>Draft genome of the parsitic nematode Ancylostoma duodenale.</title>
        <authorList>
            <person name="Mitreva M."/>
        </authorList>
    </citation>
    <scope>NUCLEOTIDE SEQUENCE [LARGE SCALE GENOMIC DNA]</scope>
    <source>
        <strain evidence="1 2">Zhejiang</strain>
    </source>
</reference>
<evidence type="ECO:0000313" key="1">
    <source>
        <dbReference type="EMBL" id="KIH66625.1"/>
    </source>
</evidence>
<dbReference type="Proteomes" id="UP000054047">
    <property type="component" value="Unassembled WGS sequence"/>
</dbReference>
<organism evidence="1 2">
    <name type="scientific">Ancylostoma duodenale</name>
    <dbReference type="NCBI Taxonomy" id="51022"/>
    <lineage>
        <taxon>Eukaryota</taxon>
        <taxon>Metazoa</taxon>
        <taxon>Ecdysozoa</taxon>
        <taxon>Nematoda</taxon>
        <taxon>Chromadorea</taxon>
        <taxon>Rhabditida</taxon>
        <taxon>Rhabditina</taxon>
        <taxon>Rhabditomorpha</taxon>
        <taxon>Strongyloidea</taxon>
        <taxon>Ancylostomatidae</taxon>
        <taxon>Ancylostomatinae</taxon>
        <taxon>Ancylostoma</taxon>
    </lineage>
</organism>
<sequence length="91" mass="10178">MPKLLKPSTMKLFRKCPDGQKPMVFPSTQQPLMCDVTRACPAGFLCTTRMCCPSAVQRRIPVFSQTSLAAYNNKKITSNDVIKILSTNPRE</sequence>
<evidence type="ECO:0000313" key="2">
    <source>
        <dbReference type="Proteomes" id="UP000054047"/>
    </source>
</evidence>
<name>A0A0C2GYP7_9BILA</name>
<dbReference type="EMBL" id="KN727040">
    <property type="protein sequence ID" value="KIH66625.1"/>
    <property type="molecule type" value="Genomic_DNA"/>
</dbReference>
<dbReference type="AlphaFoldDB" id="A0A0C2GYP7"/>
<keyword evidence="2" id="KW-1185">Reference proteome</keyword>
<gene>
    <name evidence="1" type="ORF">ANCDUO_03039</name>
</gene>
<protein>
    <submittedName>
        <fullName evidence="1">Uncharacterized protein</fullName>
    </submittedName>
</protein>
<dbReference type="SMART" id="SM00289">
    <property type="entry name" value="WR1"/>
    <property type="match status" value="1"/>
</dbReference>
<accession>A0A0C2GYP7</accession>